<dbReference type="HOGENOM" id="CLU_017584_3_2_2"/>
<reference evidence="13 14" key="1">
    <citation type="journal article" date="2012" name="J. Bacteriol.">
        <title>Genome sequence of the model hyperthermophilic archaeon Thermococcus litoralis NS-C.</title>
        <authorList>
            <person name="Gardner A.F."/>
            <person name="Kumar S."/>
            <person name="Perler F.B."/>
        </authorList>
    </citation>
    <scope>NUCLEOTIDE SEQUENCE [LARGE SCALE GENOMIC DNA]</scope>
    <source>
        <strain evidence="14">ATCC 51850 / DSM 5473 / JCM 8560 / NS-C</strain>
    </source>
</reference>
<dbReference type="CDD" id="cd00609">
    <property type="entry name" value="AAT_like"/>
    <property type="match status" value="1"/>
</dbReference>
<dbReference type="InterPro" id="IPR001917">
    <property type="entry name" value="Aminotrans_II_pyridoxalP_BS"/>
</dbReference>
<comment type="similarity">
    <text evidence="3">Belongs to the class-II pyridoxal-phosphate-dependent aminotransferase family. Histidinol-phosphate aminotransferase subfamily.</text>
</comment>
<dbReference type="SUPFAM" id="SSF53383">
    <property type="entry name" value="PLP-dependent transferases"/>
    <property type="match status" value="1"/>
</dbReference>
<dbReference type="EMBL" id="CP006670">
    <property type="protein sequence ID" value="EHR78353.1"/>
    <property type="molecule type" value="Genomic_DNA"/>
</dbReference>
<dbReference type="Gene3D" id="3.40.640.10">
    <property type="entry name" value="Type I PLP-dependent aspartate aminotransferase-like (Major domain)"/>
    <property type="match status" value="1"/>
</dbReference>
<comment type="cofactor">
    <cofactor evidence="1 11">
        <name>pyridoxal 5'-phosphate</name>
        <dbReference type="ChEBI" id="CHEBI:597326"/>
    </cofactor>
</comment>
<comment type="catalytic activity">
    <reaction evidence="10">
        <text>L-histidinol phosphate + 2-oxoglutarate = 3-(imidazol-4-yl)-2-oxopropyl phosphate + L-glutamate</text>
        <dbReference type="Rhea" id="RHEA:23744"/>
        <dbReference type="ChEBI" id="CHEBI:16810"/>
        <dbReference type="ChEBI" id="CHEBI:29985"/>
        <dbReference type="ChEBI" id="CHEBI:57766"/>
        <dbReference type="ChEBI" id="CHEBI:57980"/>
        <dbReference type="EC" id="2.6.1.9"/>
    </reaction>
</comment>
<evidence type="ECO:0000256" key="5">
    <source>
        <dbReference type="ARBA" id="ARBA00022576"/>
    </source>
</evidence>
<keyword evidence="5 13" id="KW-0032">Aminotransferase</keyword>
<comment type="pathway">
    <text evidence="2">Amino-acid biosynthesis; L-histidine biosynthesis; L-histidine from 5-phospho-alpha-D-ribose 1-diphosphate: step 7/9.</text>
</comment>
<dbReference type="InterPro" id="IPR015424">
    <property type="entry name" value="PyrdxlP-dep_Trfase"/>
</dbReference>
<dbReference type="InterPro" id="IPR015422">
    <property type="entry name" value="PyrdxlP-dep_Trfase_small"/>
</dbReference>
<dbReference type="GO" id="GO:0004400">
    <property type="term" value="F:histidinol-phosphate transaminase activity"/>
    <property type="evidence" value="ECO:0007669"/>
    <property type="project" value="UniProtKB-EC"/>
</dbReference>
<dbReference type="PaxDb" id="523849-OCC_11984"/>
<dbReference type="NCBIfam" id="NF006225">
    <property type="entry name" value="PRK08354.1"/>
    <property type="match status" value="1"/>
</dbReference>
<dbReference type="GeneID" id="16550135"/>
<dbReference type="InterPro" id="IPR004839">
    <property type="entry name" value="Aminotransferase_I/II_large"/>
</dbReference>
<evidence type="ECO:0000256" key="6">
    <source>
        <dbReference type="ARBA" id="ARBA00022605"/>
    </source>
</evidence>
<evidence type="ECO:0000313" key="14">
    <source>
        <dbReference type="Proteomes" id="UP000015502"/>
    </source>
</evidence>
<dbReference type="OrthoDB" id="39225at2157"/>
<keyword evidence="8 11" id="KW-0663">Pyridoxal phosphate</keyword>
<evidence type="ECO:0000259" key="12">
    <source>
        <dbReference type="Pfam" id="PF00155"/>
    </source>
</evidence>
<dbReference type="InterPro" id="IPR050106">
    <property type="entry name" value="HistidinolP_aminotransfase"/>
</dbReference>
<dbReference type="GO" id="GO:0030170">
    <property type="term" value="F:pyridoxal phosphate binding"/>
    <property type="evidence" value="ECO:0007669"/>
    <property type="project" value="InterPro"/>
</dbReference>
<dbReference type="Pfam" id="PF00155">
    <property type="entry name" value="Aminotran_1_2"/>
    <property type="match status" value="1"/>
</dbReference>
<organism evidence="13 14">
    <name type="scientific">Thermococcus litoralis (strain ATCC 51850 / DSM 5473 / JCM 8560 / NS-C)</name>
    <dbReference type="NCBI Taxonomy" id="523849"/>
    <lineage>
        <taxon>Archaea</taxon>
        <taxon>Methanobacteriati</taxon>
        <taxon>Methanobacteriota</taxon>
        <taxon>Thermococci</taxon>
        <taxon>Thermococcales</taxon>
        <taxon>Thermococcaceae</taxon>
        <taxon>Thermococcus</taxon>
    </lineage>
</organism>
<evidence type="ECO:0000256" key="2">
    <source>
        <dbReference type="ARBA" id="ARBA00005011"/>
    </source>
</evidence>
<evidence type="ECO:0000256" key="4">
    <source>
        <dbReference type="ARBA" id="ARBA00012748"/>
    </source>
</evidence>
<keyword evidence="14" id="KW-1185">Reference proteome</keyword>
<dbReference type="STRING" id="523849.OCC_11984"/>
<evidence type="ECO:0000256" key="10">
    <source>
        <dbReference type="ARBA" id="ARBA00047481"/>
    </source>
</evidence>
<evidence type="ECO:0000256" key="11">
    <source>
        <dbReference type="RuleBase" id="RU003693"/>
    </source>
</evidence>
<evidence type="ECO:0000313" key="13">
    <source>
        <dbReference type="EMBL" id="EHR78353.1"/>
    </source>
</evidence>
<accession>H3ZP12</accession>
<evidence type="ECO:0000256" key="3">
    <source>
        <dbReference type="ARBA" id="ARBA00007970"/>
    </source>
</evidence>
<evidence type="ECO:0000256" key="7">
    <source>
        <dbReference type="ARBA" id="ARBA00022679"/>
    </source>
</evidence>
<dbReference type="EC" id="2.6.1.9" evidence="4"/>
<dbReference type="InterPro" id="IPR015421">
    <property type="entry name" value="PyrdxlP-dep_Trfase_major"/>
</dbReference>
<evidence type="ECO:0000256" key="1">
    <source>
        <dbReference type="ARBA" id="ARBA00001933"/>
    </source>
</evidence>
<dbReference type="GO" id="GO:0000105">
    <property type="term" value="P:L-histidine biosynthetic process"/>
    <property type="evidence" value="ECO:0007669"/>
    <property type="project" value="UniProtKB-KW"/>
</dbReference>
<dbReference type="PANTHER" id="PTHR43643:SF6">
    <property type="entry name" value="HISTIDINOL-PHOSPHATE AMINOTRANSFERASE"/>
    <property type="match status" value="1"/>
</dbReference>
<dbReference type="RefSeq" id="WP_004067152.1">
    <property type="nucleotide sequence ID" value="NC_022084.1"/>
</dbReference>
<dbReference type="Gene3D" id="3.90.1150.10">
    <property type="entry name" value="Aspartate Aminotransferase, domain 1"/>
    <property type="match status" value="1"/>
</dbReference>
<dbReference type="PANTHER" id="PTHR43643">
    <property type="entry name" value="HISTIDINOL-PHOSPHATE AMINOTRANSFERASE 2"/>
    <property type="match status" value="1"/>
</dbReference>
<proteinExistence type="inferred from homology"/>
<gene>
    <name evidence="13" type="ORF">OCC_11984</name>
</gene>
<dbReference type="PROSITE" id="PS00599">
    <property type="entry name" value="AA_TRANSFER_CLASS_2"/>
    <property type="match status" value="1"/>
</dbReference>
<keyword evidence="9" id="KW-0368">Histidine biosynthesis</keyword>
<protein>
    <recommendedName>
        <fullName evidence="4">histidinol-phosphate transaminase</fullName>
        <ecNumber evidence="4">2.6.1.9</ecNumber>
    </recommendedName>
</protein>
<evidence type="ECO:0000256" key="9">
    <source>
        <dbReference type="ARBA" id="ARBA00023102"/>
    </source>
</evidence>
<dbReference type="KEGG" id="tlt:OCC_11984"/>
<keyword evidence="7" id="KW-0808">Transferase</keyword>
<evidence type="ECO:0000256" key="8">
    <source>
        <dbReference type="ARBA" id="ARBA00022898"/>
    </source>
</evidence>
<keyword evidence="6" id="KW-0028">Amino-acid biosynthesis</keyword>
<feature type="domain" description="Aminotransferase class I/classII large" evidence="12">
    <location>
        <begin position="22"/>
        <end position="316"/>
    </location>
</feature>
<dbReference type="Proteomes" id="UP000015502">
    <property type="component" value="Chromosome"/>
</dbReference>
<name>H3ZP12_THELN</name>
<sequence length="321" mass="36646">MLKPVKFKAQHGGARREGLLDFSASLNPYLPEWIDEMVERAKTLSNRYLYWEGLEEELSSIVGEPLTVTAGITEALYLVGILAMKGKRKVIIPEHTYGEYERTAKIFGAEIIKTPNDPRTMAKKVDKGSIIFFCNPNNPDGKFYGVKELKPLIQAVENENSLLVLDEAFIDFVKDAESPESENIVKLRTFTKSYGLPGIRVGYVVGFEEAFKSVRMPWSIGSLGYAFLEFVIADEFEHLKRTMPLIWKEKERVERELNVKSDANFFIKYVGDAKTTVEKLVEKRILVRDCSSFGLPGHIRFSIRKKEENDKLIEALKHLDK</sequence>
<dbReference type="AlphaFoldDB" id="H3ZP12"/>